<dbReference type="AlphaFoldDB" id="A0A167QYD2"/>
<name>A0A167QYD2_9HYPO</name>
<gene>
    <name evidence="13" type="ORF">SPI_06981</name>
</gene>
<dbReference type="CDD" id="cd09123">
    <property type="entry name" value="PLDc_Tdp1_2"/>
    <property type="match status" value="1"/>
</dbReference>
<evidence type="ECO:0000256" key="10">
    <source>
        <dbReference type="PIRSR" id="PIRSR610347-2"/>
    </source>
</evidence>
<keyword evidence="3" id="KW-0540">Nuclease</keyword>
<evidence type="ECO:0000256" key="11">
    <source>
        <dbReference type="PIRSR" id="PIRSR610347-3"/>
    </source>
</evidence>
<evidence type="ECO:0000256" key="8">
    <source>
        <dbReference type="ARBA" id="ARBA00023242"/>
    </source>
</evidence>
<feature type="compositionally biased region" description="Basic and acidic residues" evidence="12">
    <location>
        <begin position="659"/>
        <end position="671"/>
    </location>
</feature>
<keyword evidence="5" id="KW-0378">Hydrolase</keyword>
<feature type="region of interest" description="Disordered" evidence="12">
    <location>
        <begin position="647"/>
        <end position="671"/>
    </location>
</feature>
<evidence type="ECO:0000256" key="6">
    <source>
        <dbReference type="ARBA" id="ARBA00022839"/>
    </source>
</evidence>
<feature type="region of interest" description="Disordered" evidence="12">
    <location>
        <begin position="340"/>
        <end position="360"/>
    </location>
</feature>
<feature type="region of interest" description="Disordered" evidence="12">
    <location>
        <begin position="1"/>
        <end position="85"/>
    </location>
</feature>
<feature type="active site" description="Proton donor/acceptor" evidence="9">
    <location>
        <position position="533"/>
    </location>
</feature>
<keyword evidence="4" id="KW-0227">DNA damage</keyword>
<comment type="caution">
    <text evidence="13">The sequence shown here is derived from an EMBL/GenBank/DDBJ whole genome shotgun (WGS) entry which is preliminary data.</text>
</comment>
<feature type="region of interest" description="Disordered" evidence="12">
    <location>
        <begin position="607"/>
        <end position="628"/>
    </location>
</feature>
<accession>A0A167QYD2</accession>
<dbReference type="InterPro" id="IPR010347">
    <property type="entry name" value="Tdp1"/>
</dbReference>
<dbReference type="EMBL" id="AZHD01000013">
    <property type="protein sequence ID" value="OAA58096.1"/>
    <property type="molecule type" value="Genomic_DNA"/>
</dbReference>
<dbReference type="PANTHER" id="PTHR12415">
    <property type="entry name" value="TYROSYL-DNA PHOSPHODIESTERASE 1"/>
    <property type="match status" value="1"/>
</dbReference>
<keyword evidence="14" id="KW-1185">Reference proteome</keyword>
<feature type="compositionally biased region" description="Low complexity" evidence="12">
    <location>
        <begin position="60"/>
        <end position="81"/>
    </location>
</feature>
<evidence type="ECO:0000313" key="13">
    <source>
        <dbReference type="EMBL" id="OAA58096.1"/>
    </source>
</evidence>
<feature type="binding site" evidence="10">
    <location>
        <position position="535"/>
    </location>
    <ligand>
        <name>substrate</name>
    </ligand>
</feature>
<dbReference type="STRING" id="1081102.A0A167QYD2"/>
<evidence type="ECO:0000256" key="12">
    <source>
        <dbReference type="SAM" id="MobiDB-lite"/>
    </source>
</evidence>
<dbReference type="GO" id="GO:0005634">
    <property type="term" value="C:nucleus"/>
    <property type="evidence" value="ECO:0007669"/>
    <property type="project" value="UniProtKB-SubCell"/>
</dbReference>
<feature type="site" description="Interaction with DNA" evidence="11">
    <location>
        <position position="561"/>
    </location>
</feature>
<dbReference type="Pfam" id="PF06087">
    <property type="entry name" value="Tyr-DNA_phospho"/>
    <property type="match status" value="2"/>
</dbReference>
<dbReference type="GO" id="GO:0003690">
    <property type="term" value="F:double-stranded DNA binding"/>
    <property type="evidence" value="ECO:0007669"/>
    <property type="project" value="TreeGrafter"/>
</dbReference>
<evidence type="ECO:0000256" key="3">
    <source>
        <dbReference type="ARBA" id="ARBA00022722"/>
    </source>
</evidence>
<dbReference type="GO" id="GO:0006281">
    <property type="term" value="P:DNA repair"/>
    <property type="evidence" value="ECO:0007669"/>
    <property type="project" value="UniProtKB-KW"/>
</dbReference>
<protein>
    <submittedName>
        <fullName evidence="13">Tyrosyl-DNA phosphodiesterase</fullName>
    </submittedName>
</protein>
<evidence type="ECO:0000256" key="7">
    <source>
        <dbReference type="ARBA" id="ARBA00023204"/>
    </source>
</evidence>
<keyword evidence="8" id="KW-0539">Nucleus</keyword>
<organism evidence="13 14">
    <name type="scientific">Niveomyces insectorum RCEF 264</name>
    <dbReference type="NCBI Taxonomy" id="1081102"/>
    <lineage>
        <taxon>Eukaryota</taxon>
        <taxon>Fungi</taxon>
        <taxon>Dikarya</taxon>
        <taxon>Ascomycota</taxon>
        <taxon>Pezizomycotina</taxon>
        <taxon>Sordariomycetes</taxon>
        <taxon>Hypocreomycetidae</taxon>
        <taxon>Hypocreales</taxon>
        <taxon>Cordycipitaceae</taxon>
        <taxon>Niveomyces</taxon>
    </lineage>
</organism>
<dbReference type="GO" id="GO:0003697">
    <property type="term" value="F:single-stranded DNA binding"/>
    <property type="evidence" value="ECO:0007669"/>
    <property type="project" value="TreeGrafter"/>
</dbReference>
<comment type="similarity">
    <text evidence="2">Belongs to the tyrosyl-DNA phosphodiesterase family.</text>
</comment>
<evidence type="ECO:0000256" key="2">
    <source>
        <dbReference type="ARBA" id="ARBA00010205"/>
    </source>
</evidence>
<dbReference type="GO" id="GO:0004527">
    <property type="term" value="F:exonuclease activity"/>
    <property type="evidence" value="ECO:0007669"/>
    <property type="project" value="UniProtKB-KW"/>
</dbReference>
<evidence type="ECO:0000256" key="9">
    <source>
        <dbReference type="PIRSR" id="PIRSR610347-1"/>
    </source>
</evidence>
<evidence type="ECO:0000256" key="5">
    <source>
        <dbReference type="ARBA" id="ARBA00022801"/>
    </source>
</evidence>
<dbReference type="Proteomes" id="UP000076874">
    <property type="component" value="Unassembled WGS sequence"/>
</dbReference>
<dbReference type="GO" id="GO:0017005">
    <property type="term" value="F:3'-tyrosyl-DNA phosphodiesterase activity"/>
    <property type="evidence" value="ECO:0007669"/>
    <property type="project" value="TreeGrafter"/>
</dbReference>
<dbReference type="PANTHER" id="PTHR12415:SF0">
    <property type="entry name" value="TYROSYL-DNA PHOSPHODIESTERASE 1"/>
    <property type="match status" value="1"/>
</dbReference>
<keyword evidence="7" id="KW-0234">DNA repair</keyword>
<comment type="subcellular location">
    <subcellularLocation>
        <location evidence="1">Nucleus</location>
    </subcellularLocation>
</comment>
<feature type="compositionally biased region" description="Basic and acidic residues" evidence="12">
    <location>
        <begin position="1"/>
        <end position="11"/>
    </location>
</feature>
<dbReference type="OrthoDB" id="47785at2759"/>
<proteinExistence type="inferred from homology"/>
<feature type="active site" description="Nucleophile" evidence="9">
    <location>
        <position position="195"/>
    </location>
</feature>
<sequence>MDDELQKRSLSVDEVVDGHAWSGNGGHVVLQSMSAPVSPPRKRRRARPTDADAEAEADAGADAVPTPEATTEPATQAVAEESTADTRVSALVTPFRLTTIRDLPAAANAATVTLRDLIGDPHVTACWEFNYLHDVDFLVGTLHPDVQHRRVPVHIVHGFWKREDPRRQRLEAAAARYDHVRLHAAYLPVPFGTHHTKMMVVFRRRVGKAQGCHAGAADGDGDDNVGGGDTAEVIIHTANLITHDWANMTQAVWRSPQLPRLRAPTDAENPAATAADTADTADTFAVGSGPRFKNDLLNYLRAYDVRPDRPVCRPLVNTLAQYDFSAVRGVLIGSVPGRHRVVPSGGGGGDHRRRSRGGDVDAFSAPTQWGWAAMQRVLQSVPLQRAGPSNVQNKAVAPPEIVLQISSIATLGPTDAWLRRTLFAALAGGREDDDADNAEDADVHPLQKKLPAPQFRILFPTADEIRRSLDGYVSGTSIHTKTESPQQQKQLQYLRPLLCHWANDAPRGAALPVGGPSGPSARRDAGRARAAAHVKTYVRYGPGGSDGGDVDWALLTSANLSKQAWGDAAAADGTLRISSYELGVLVWPGLFAPVARMRPVFGRDTWGDDGHDNWSDGVPGDNTADDRRRPVVPLRIPYNLPLQRYGPGETPWVGTQPHAEPDWKGEHWPVQ</sequence>
<dbReference type="SUPFAM" id="SSF56024">
    <property type="entry name" value="Phospholipase D/nuclease"/>
    <property type="match status" value="2"/>
</dbReference>
<evidence type="ECO:0000256" key="1">
    <source>
        <dbReference type="ARBA" id="ARBA00004123"/>
    </source>
</evidence>
<dbReference type="FunFam" id="3.30.870.10:FF:000038">
    <property type="entry name" value="Probable tyrosyl-DNA phosphodiesterase"/>
    <property type="match status" value="1"/>
</dbReference>
<evidence type="ECO:0000313" key="14">
    <source>
        <dbReference type="Proteomes" id="UP000076874"/>
    </source>
</evidence>
<keyword evidence="6" id="KW-0269">Exonuclease</keyword>
<reference evidence="13 14" key="1">
    <citation type="journal article" date="2016" name="Genome Biol. Evol.">
        <title>Divergent and convergent evolution of fungal pathogenicity.</title>
        <authorList>
            <person name="Shang Y."/>
            <person name="Xiao G."/>
            <person name="Zheng P."/>
            <person name="Cen K."/>
            <person name="Zhan S."/>
            <person name="Wang C."/>
        </authorList>
    </citation>
    <scope>NUCLEOTIDE SEQUENCE [LARGE SCALE GENOMIC DNA]</scope>
    <source>
        <strain evidence="13 14">RCEF 264</strain>
    </source>
</reference>
<feature type="binding site" evidence="10">
    <location>
        <position position="197"/>
    </location>
    <ligand>
        <name>substrate</name>
    </ligand>
</feature>
<evidence type="ECO:0000256" key="4">
    <source>
        <dbReference type="ARBA" id="ARBA00022763"/>
    </source>
</evidence>
<dbReference type="Gene3D" id="3.30.870.10">
    <property type="entry name" value="Endonuclease Chain A"/>
    <property type="match status" value="2"/>
</dbReference>